<evidence type="ECO:0000313" key="7">
    <source>
        <dbReference type="EMBL" id="MBF8178594.1"/>
    </source>
</evidence>
<dbReference type="CDD" id="cd07984">
    <property type="entry name" value="LPLAT_LABLAT-like"/>
    <property type="match status" value="1"/>
</dbReference>
<accession>A0ABS0EV51</accession>
<gene>
    <name evidence="7" type="ORF">IXC47_12965</name>
</gene>
<dbReference type="Pfam" id="PF03279">
    <property type="entry name" value="Lip_A_acyltrans"/>
    <property type="match status" value="1"/>
</dbReference>
<name>A0ABS0EV51_9BURK</name>
<dbReference type="RefSeq" id="WP_195875878.1">
    <property type="nucleotide sequence ID" value="NZ_JADOEL010000010.1"/>
</dbReference>
<keyword evidence="5" id="KW-0472">Membrane</keyword>
<protein>
    <submittedName>
        <fullName evidence="7">Lipid A biosynthesis acyltransferase</fullName>
    </submittedName>
</protein>
<keyword evidence="3" id="KW-0997">Cell inner membrane</keyword>
<evidence type="ECO:0000256" key="5">
    <source>
        <dbReference type="ARBA" id="ARBA00023136"/>
    </source>
</evidence>
<keyword evidence="4" id="KW-0808">Transferase</keyword>
<dbReference type="GO" id="GO:0016746">
    <property type="term" value="F:acyltransferase activity"/>
    <property type="evidence" value="ECO:0007669"/>
    <property type="project" value="UniProtKB-KW"/>
</dbReference>
<evidence type="ECO:0000256" key="6">
    <source>
        <dbReference type="ARBA" id="ARBA00023315"/>
    </source>
</evidence>
<dbReference type="Proteomes" id="UP000657372">
    <property type="component" value="Unassembled WGS sequence"/>
</dbReference>
<dbReference type="EMBL" id="JADOEL010000010">
    <property type="protein sequence ID" value="MBF8178594.1"/>
    <property type="molecule type" value="Genomic_DNA"/>
</dbReference>
<keyword evidence="8" id="KW-1185">Reference proteome</keyword>
<comment type="caution">
    <text evidence="7">The sequence shown here is derived from an EMBL/GenBank/DDBJ whole genome shotgun (WGS) entry which is preliminary data.</text>
</comment>
<dbReference type="InterPro" id="IPR004960">
    <property type="entry name" value="LipA_acyltrans"/>
</dbReference>
<keyword evidence="2" id="KW-1003">Cell membrane</keyword>
<organism evidence="7 8">
    <name type="scientific">Herminiimonas contaminans</name>
    <dbReference type="NCBI Taxonomy" id="1111140"/>
    <lineage>
        <taxon>Bacteria</taxon>
        <taxon>Pseudomonadati</taxon>
        <taxon>Pseudomonadota</taxon>
        <taxon>Betaproteobacteria</taxon>
        <taxon>Burkholderiales</taxon>
        <taxon>Oxalobacteraceae</taxon>
        <taxon>Herminiimonas</taxon>
    </lineage>
</organism>
<evidence type="ECO:0000313" key="8">
    <source>
        <dbReference type="Proteomes" id="UP000657372"/>
    </source>
</evidence>
<sequence length="299" mass="34148">MRFLVALMWCLHWLPLPVIARLGEVIGNLLYAYKKSRRRITLINLALCFPEKSEQEREAIARKHFQNYARSVLERGILWWGSEARLRRLIVVEPGVPVEAIKASPTILLCPHFVSLDVAGVAVMLESSLCSIYTQQLNPVFDEVLRKGRSRFRPVKLFSRNDGIKPIIRAMRDGLPFFMLPDMDFGEKDAEFVPFFGVPAATLTAPARIAAATNAKVIPVIATYLPGYRGWKVTFYPAWENYPGDDITAATRYMNAFIEERARETPSEYFWTHKRFKTRPVGEPSFYANNNTDEAPPAY</sequence>
<dbReference type="PANTHER" id="PTHR30606:SF9">
    <property type="entry name" value="LIPID A BIOSYNTHESIS LAUROYLTRANSFERASE"/>
    <property type="match status" value="1"/>
</dbReference>
<evidence type="ECO:0000256" key="4">
    <source>
        <dbReference type="ARBA" id="ARBA00022679"/>
    </source>
</evidence>
<proteinExistence type="predicted"/>
<evidence type="ECO:0000256" key="2">
    <source>
        <dbReference type="ARBA" id="ARBA00022475"/>
    </source>
</evidence>
<keyword evidence="6 7" id="KW-0012">Acyltransferase</keyword>
<evidence type="ECO:0000256" key="1">
    <source>
        <dbReference type="ARBA" id="ARBA00004533"/>
    </source>
</evidence>
<comment type="subcellular location">
    <subcellularLocation>
        <location evidence="1">Cell inner membrane</location>
    </subcellularLocation>
</comment>
<evidence type="ECO:0000256" key="3">
    <source>
        <dbReference type="ARBA" id="ARBA00022519"/>
    </source>
</evidence>
<reference evidence="7 8" key="1">
    <citation type="submission" date="2020-11" db="EMBL/GenBank/DDBJ databases">
        <title>WGS of Herminiimonas contaminans strain Marseille-Q4544 isolated from planarians Schmidtea mediterranea.</title>
        <authorList>
            <person name="Kangale L."/>
        </authorList>
    </citation>
    <scope>NUCLEOTIDE SEQUENCE [LARGE SCALE GENOMIC DNA]</scope>
    <source>
        <strain evidence="7 8">Marseille-Q4544</strain>
    </source>
</reference>
<dbReference type="PANTHER" id="PTHR30606">
    <property type="entry name" value="LIPID A BIOSYNTHESIS LAUROYL ACYLTRANSFERASE"/>
    <property type="match status" value="1"/>
</dbReference>
<dbReference type="PIRSF" id="PIRSF026649">
    <property type="entry name" value="MsbB"/>
    <property type="match status" value="1"/>
</dbReference>